<dbReference type="EnsemblPlants" id="EMT10996">
    <property type="protein sequence ID" value="EMT10996"/>
    <property type="gene ID" value="F775_04750"/>
</dbReference>
<dbReference type="SUPFAM" id="SSF57850">
    <property type="entry name" value="RING/U-box"/>
    <property type="match status" value="1"/>
</dbReference>
<proteinExistence type="inferred from homology"/>
<comment type="similarity">
    <text evidence="6">Belongs to the RING-type zinc finger family. ATL subfamily.</text>
</comment>
<evidence type="ECO:0000256" key="2">
    <source>
        <dbReference type="ARBA" id="ARBA00012483"/>
    </source>
</evidence>
<dbReference type="Gene3D" id="3.30.40.10">
    <property type="entry name" value="Zinc/RING finger domain, C3HC4 (zinc finger)"/>
    <property type="match status" value="1"/>
</dbReference>
<evidence type="ECO:0000313" key="8">
    <source>
        <dbReference type="EnsemblPlants" id="EMT10996"/>
    </source>
</evidence>
<evidence type="ECO:0000256" key="3">
    <source>
        <dbReference type="ARBA" id="ARBA00022723"/>
    </source>
</evidence>
<name>M8BAE8_AEGTA</name>
<keyword evidence="5" id="KW-0862">Zinc</keyword>
<dbReference type="InterPro" id="IPR013083">
    <property type="entry name" value="Znf_RING/FYVE/PHD"/>
</dbReference>
<dbReference type="PROSITE" id="PS50089">
    <property type="entry name" value="ZF_RING_2"/>
    <property type="match status" value="1"/>
</dbReference>
<feature type="domain" description="RING-type" evidence="7">
    <location>
        <begin position="144"/>
        <end position="185"/>
    </location>
</feature>
<dbReference type="InterPro" id="IPR001841">
    <property type="entry name" value="Znf_RING"/>
</dbReference>
<keyword evidence="3" id="KW-0479">Metal-binding</keyword>
<accession>M8BAE8</accession>
<dbReference type="AlphaFoldDB" id="M8BAE8"/>
<dbReference type="GO" id="GO:0061630">
    <property type="term" value="F:ubiquitin protein ligase activity"/>
    <property type="evidence" value="ECO:0007669"/>
    <property type="project" value="UniProtKB-EC"/>
</dbReference>
<dbReference type="SMART" id="SM00184">
    <property type="entry name" value="RING"/>
    <property type="match status" value="1"/>
</dbReference>
<dbReference type="GO" id="GO:0008270">
    <property type="term" value="F:zinc ion binding"/>
    <property type="evidence" value="ECO:0007669"/>
    <property type="project" value="UniProtKB-KW"/>
</dbReference>
<dbReference type="InterPro" id="IPR053238">
    <property type="entry name" value="RING-H2_zinc_finger"/>
</dbReference>
<evidence type="ECO:0000256" key="6">
    <source>
        <dbReference type="ARBA" id="ARBA00024209"/>
    </source>
</evidence>
<sequence>MAMSNHAAAAGGGPRSLQFRRCGQPPLVTDQPYLGRYGSYGNRFIVTDLSTLQSDGACRRALRRMLAELPQLRALRLTQDEWDDVVTANVVPQIVRVACGNGATRGFTFRFEMEVDRQFIYDERALLMACKERELGGGGRPDKCPICLVGLEGEPAVQPPRCPHTFHRRCILMWFCKATTCPICRCDVRFCALPEFLAL</sequence>
<dbReference type="EC" id="2.3.2.27" evidence="2"/>
<evidence type="ECO:0000256" key="1">
    <source>
        <dbReference type="ARBA" id="ARBA00000900"/>
    </source>
</evidence>
<keyword evidence="4" id="KW-0863">Zinc-finger</keyword>
<dbReference type="PANTHER" id="PTHR14155:SF610">
    <property type="entry name" value="OS01G0755700 PROTEIN"/>
    <property type="match status" value="1"/>
</dbReference>
<comment type="catalytic activity">
    <reaction evidence="1">
        <text>S-ubiquitinyl-[E2 ubiquitin-conjugating enzyme]-L-cysteine + [acceptor protein]-L-lysine = [E2 ubiquitin-conjugating enzyme]-L-cysteine + N(6)-ubiquitinyl-[acceptor protein]-L-lysine.</text>
        <dbReference type="EC" id="2.3.2.27"/>
    </reaction>
</comment>
<dbReference type="PANTHER" id="PTHR14155">
    <property type="entry name" value="RING FINGER DOMAIN-CONTAINING"/>
    <property type="match status" value="1"/>
</dbReference>
<reference evidence="8" key="1">
    <citation type="submission" date="2015-06" db="UniProtKB">
        <authorList>
            <consortium name="EnsemblPlants"/>
        </authorList>
    </citation>
    <scope>IDENTIFICATION</scope>
</reference>
<evidence type="ECO:0000256" key="5">
    <source>
        <dbReference type="ARBA" id="ARBA00022833"/>
    </source>
</evidence>
<evidence type="ECO:0000259" key="7">
    <source>
        <dbReference type="PROSITE" id="PS50089"/>
    </source>
</evidence>
<dbReference type="Pfam" id="PF13639">
    <property type="entry name" value="zf-RING_2"/>
    <property type="match status" value="1"/>
</dbReference>
<protein>
    <recommendedName>
        <fullName evidence="2">RING-type E3 ubiquitin transferase</fullName>
        <ecNumber evidence="2">2.3.2.27</ecNumber>
    </recommendedName>
</protein>
<evidence type="ECO:0000256" key="4">
    <source>
        <dbReference type="ARBA" id="ARBA00022771"/>
    </source>
</evidence>
<organism evidence="8">
    <name type="scientific">Aegilops tauschii</name>
    <name type="common">Tausch's goatgrass</name>
    <name type="synonym">Aegilops squarrosa</name>
    <dbReference type="NCBI Taxonomy" id="37682"/>
    <lineage>
        <taxon>Eukaryota</taxon>
        <taxon>Viridiplantae</taxon>
        <taxon>Streptophyta</taxon>
        <taxon>Embryophyta</taxon>
        <taxon>Tracheophyta</taxon>
        <taxon>Spermatophyta</taxon>
        <taxon>Magnoliopsida</taxon>
        <taxon>Liliopsida</taxon>
        <taxon>Poales</taxon>
        <taxon>Poaceae</taxon>
        <taxon>BOP clade</taxon>
        <taxon>Pooideae</taxon>
        <taxon>Triticodae</taxon>
        <taxon>Triticeae</taxon>
        <taxon>Triticinae</taxon>
        <taxon>Aegilops</taxon>
    </lineage>
</organism>